<evidence type="ECO:0000259" key="2">
    <source>
        <dbReference type="Pfam" id="PF00535"/>
    </source>
</evidence>
<feature type="repeat" description="TPR" evidence="1">
    <location>
        <begin position="275"/>
        <end position="308"/>
    </location>
</feature>
<accession>A0A3S9SYD1</accession>
<dbReference type="InterPro" id="IPR011990">
    <property type="entry name" value="TPR-like_helical_dom_sf"/>
</dbReference>
<evidence type="ECO:0000313" key="3">
    <source>
        <dbReference type="EMBL" id="AZR73366.1"/>
    </source>
</evidence>
<dbReference type="Pfam" id="PF00535">
    <property type="entry name" value="Glycos_transf_2"/>
    <property type="match status" value="1"/>
</dbReference>
<dbReference type="OrthoDB" id="9815923at2"/>
<gene>
    <name evidence="3" type="ORF">BBF96_08205</name>
</gene>
<dbReference type="InterPro" id="IPR029044">
    <property type="entry name" value="Nucleotide-diphossugar_trans"/>
</dbReference>
<protein>
    <recommendedName>
        <fullName evidence="2">Glycosyltransferase 2-like domain-containing protein</fullName>
    </recommendedName>
</protein>
<proteinExistence type="predicted"/>
<dbReference type="SUPFAM" id="SSF48452">
    <property type="entry name" value="TPR-like"/>
    <property type="match status" value="1"/>
</dbReference>
<reference evidence="3 4" key="1">
    <citation type="submission" date="2016-07" db="EMBL/GenBank/DDBJ databases">
        <title>Genome and transcriptome analysis of iron-reducing fermentative bacteria Anoxybacter fermentans.</title>
        <authorList>
            <person name="Zeng X."/>
            <person name="Shao Z."/>
        </authorList>
    </citation>
    <scope>NUCLEOTIDE SEQUENCE [LARGE SCALE GENOMIC DNA]</scope>
    <source>
        <strain evidence="3 4">DY22613</strain>
    </source>
</reference>
<dbReference type="EMBL" id="CP016379">
    <property type="protein sequence ID" value="AZR73366.1"/>
    <property type="molecule type" value="Genomic_DNA"/>
</dbReference>
<dbReference type="Pfam" id="PF13181">
    <property type="entry name" value="TPR_8"/>
    <property type="match status" value="1"/>
</dbReference>
<name>A0A3S9SYD1_9FIRM</name>
<dbReference type="CDD" id="cd02511">
    <property type="entry name" value="Beta4Glucosyltransferase"/>
    <property type="match status" value="1"/>
</dbReference>
<keyword evidence="4" id="KW-1185">Reference proteome</keyword>
<keyword evidence="1" id="KW-0802">TPR repeat</keyword>
<dbReference type="AlphaFoldDB" id="A0A3S9SYD1"/>
<dbReference type="InterPro" id="IPR019734">
    <property type="entry name" value="TPR_rpt"/>
</dbReference>
<feature type="domain" description="Glycosyltransferase 2-like" evidence="2">
    <location>
        <begin position="7"/>
        <end position="129"/>
    </location>
</feature>
<dbReference type="InterPro" id="IPR001173">
    <property type="entry name" value="Glyco_trans_2-like"/>
</dbReference>
<dbReference type="KEGG" id="aft:BBF96_08205"/>
<dbReference type="Gene3D" id="1.25.40.10">
    <property type="entry name" value="Tetratricopeptide repeat domain"/>
    <property type="match status" value="1"/>
</dbReference>
<dbReference type="RefSeq" id="WP_127016701.1">
    <property type="nucleotide sequence ID" value="NZ_CP016379.1"/>
</dbReference>
<dbReference type="Proteomes" id="UP000267250">
    <property type="component" value="Chromosome"/>
</dbReference>
<evidence type="ECO:0000256" key="1">
    <source>
        <dbReference type="PROSITE-ProRule" id="PRU00339"/>
    </source>
</evidence>
<dbReference type="SUPFAM" id="SSF53448">
    <property type="entry name" value="Nucleotide-diphospho-sugar transferases"/>
    <property type="match status" value="1"/>
</dbReference>
<dbReference type="SMART" id="SM00028">
    <property type="entry name" value="TPR"/>
    <property type="match status" value="5"/>
</dbReference>
<organism evidence="3 4">
    <name type="scientific">Anoxybacter fermentans</name>
    <dbReference type="NCBI Taxonomy" id="1323375"/>
    <lineage>
        <taxon>Bacteria</taxon>
        <taxon>Bacillati</taxon>
        <taxon>Bacillota</taxon>
        <taxon>Clostridia</taxon>
        <taxon>Halanaerobiales</taxon>
        <taxon>Anoxybacter</taxon>
    </lineage>
</organism>
<dbReference type="Gene3D" id="3.90.550.10">
    <property type="entry name" value="Spore Coat Polysaccharide Biosynthesis Protein SpsA, Chain A"/>
    <property type="match status" value="1"/>
</dbReference>
<dbReference type="PROSITE" id="PS50005">
    <property type="entry name" value="TPR"/>
    <property type="match status" value="1"/>
</dbReference>
<evidence type="ECO:0000313" key="4">
    <source>
        <dbReference type="Proteomes" id="UP000267250"/>
    </source>
</evidence>
<dbReference type="PROSITE" id="PS50293">
    <property type="entry name" value="TPR_REGION"/>
    <property type="match status" value="1"/>
</dbReference>
<dbReference type="PANTHER" id="PTHR43630:SF2">
    <property type="entry name" value="GLYCOSYLTRANSFERASE"/>
    <property type="match status" value="1"/>
</dbReference>
<sequence>MFTPNVSVCLIVKNEEKNLKRCLTSIQHLADEIIVVDTGSTDNTVKIAKEFKAKVFFFPWIEDFSAARNFAINQAQGSWIFFLDADEELKMVDKKYWQSLIQATDKEAYFVQIVNCGDGGKHHYIRNLALRFFKRKTGYYYKGRIHEQILPQILQTQPLSAIGTSRLEVIHYGYSADVVAEKAKIERNVKLLQLELKNNPKDPFMRFNLGIEYHRLGEFQIASWHFKTALELLNPNISYYPYLILRLGMSLIDAGDFYGSIKVLKDGCEEFPDYTDLYFFLGEIYFNSGFYEQAIEYFKKCLELGEAPEHYVSEVGVGSFRAALRLGECYEVKLKITQAIEFYYIGLKSNPSNYEILKKIIQLFIRYYSEEDFQKYFEDKLNFLESKEVEQVLYMTIDYFPDFVLQILQSEKALIQSRNKGFLLCKAFWNKNELKKCEESLSNVEQTEEVLLLKFQLYWYQGKWDQLRNFLVKIPESFPYPLKDVYLLLEGSKDLIKEAKDINYLKNISHVLYVMTKNWISIGFRTGIDAILKIYQQIPLKEAKLKLGKLLYKKKYYQDAIEQFLSINEDNLDSEGLKCLAEIASIGNDNVTAFQFINQALTKKDASLDTWITYLKIALRNVCDYSQKALIKFPENTKFNKIITLAKREVNKLDKSSIFISMHDCKE</sequence>
<dbReference type="PANTHER" id="PTHR43630">
    <property type="entry name" value="POLY-BETA-1,6-N-ACETYL-D-GLUCOSAMINE SYNTHASE"/>
    <property type="match status" value="1"/>
</dbReference>